<protein>
    <submittedName>
        <fullName evidence="5">Acetylornithine aminotransferase</fullName>
        <ecNumber evidence="5">2.6.1.11</ecNumber>
    </submittedName>
</protein>
<organism evidence="5">
    <name type="scientific">hydrothermal vent metagenome</name>
    <dbReference type="NCBI Taxonomy" id="652676"/>
    <lineage>
        <taxon>unclassified sequences</taxon>
        <taxon>metagenomes</taxon>
        <taxon>ecological metagenomes</taxon>
    </lineage>
</organism>
<dbReference type="SUPFAM" id="SSF53383">
    <property type="entry name" value="PLP-dependent transferases"/>
    <property type="match status" value="1"/>
</dbReference>
<dbReference type="Gene3D" id="3.40.640.10">
    <property type="entry name" value="Type I PLP-dependent aspartate aminotransferase-like (Major domain)"/>
    <property type="match status" value="2"/>
</dbReference>
<dbReference type="GO" id="GO:0003992">
    <property type="term" value="F:N2-acetyl-L-ornithine:2-oxoglutarate 5-aminotransferase activity"/>
    <property type="evidence" value="ECO:0007669"/>
    <property type="project" value="UniProtKB-EC"/>
</dbReference>
<dbReference type="PANTHER" id="PTHR11986:SF79">
    <property type="entry name" value="ACETYLORNITHINE AMINOTRANSFERASE, MITOCHONDRIAL"/>
    <property type="match status" value="1"/>
</dbReference>
<dbReference type="EC" id="2.6.1.11" evidence="5"/>
<keyword evidence="4" id="KW-0663">Pyridoxal phosphate</keyword>
<dbReference type="InterPro" id="IPR005814">
    <property type="entry name" value="Aminotrans_3"/>
</dbReference>
<evidence type="ECO:0000256" key="2">
    <source>
        <dbReference type="ARBA" id="ARBA00022576"/>
    </source>
</evidence>
<dbReference type="InterPro" id="IPR050103">
    <property type="entry name" value="Class-III_PLP-dep_AT"/>
</dbReference>
<gene>
    <name evidence="5" type="ORF">MNBD_GAMMA19-1788</name>
</gene>
<reference evidence="5" key="1">
    <citation type="submission" date="2018-06" db="EMBL/GenBank/DDBJ databases">
        <authorList>
            <person name="Zhirakovskaya E."/>
        </authorList>
    </citation>
    <scope>NUCLEOTIDE SEQUENCE</scope>
</reference>
<evidence type="ECO:0000313" key="5">
    <source>
        <dbReference type="EMBL" id="VAW94743.1"/>
    </source>
</evidence>
<accession>A0A3B1A3P5</accession>
<name>A0A3B1A3P5_9ZZZZ</name>
<keyword evidence="2 5" id="KW-0032">Aminotransferase</keyword>
<dbReference type="InterPro" id="IPR015422">
    <property type="entry name" value="PyrdxlP-dep_Trfase_small"/>
</dbReference>
<dbReference type="PANTHER" id="PTHR11986">
    <property type="entry name" value="AMINOTRANSFERASE CLASS III"/>
    <property type="match status" value="1"/>
</dbReference>
<evidence type="ECO:0000256" key="4">
    <source>
        <dbReference type="ARBA" id="ARBA00022898"/>
    </source>
</evidence>
<dbReference type="InterPro" id="IPR015424">
    <property type="entry name" value="PyrdxlP-dep_Trfase"/>
</dbReference>
<dbReference type="EMBL" id="UOFV01000033">
    <property type="protein sequence ID" value="VAW94743.1"/>
    <property type="molecule type" value="Genomic_DNA"/>
</dbReference>
<dbReference type="AlphaFoldDB" id="A0A3B1A3P5"/>
<dbReference type="PIRSF" id="PIRSF000521">
    <property type="entry name" value="Transaminase_4ab_Lys_Orn"/>
    <property type="match status" value="1"/>
</dbReference>
<comment type="cofactor">
    <cofactor evidence="1">
        <name>pyridoxal 5'-phosphate</name>
        <dbReference type="ChEBI" id="CHEBI:597326"/>
    </cofactor>
</comment>
<keyword evidence="3 5" id="KW-0808">Transferase</keyword>
<proteinExistence type="predicted"/>
<dbReference type="Gene3D" id="3.90.1150.10">
    <property type="entry name" value="Aspartate Aminotransferase, domain 1"/>
    <property type="match status" value="2"/>
</dbReference>
<feature type="non-terminal residue" evidence="5">
    <location>
        <position position="452"/>
    </location>
</feature>
<dbReference type="GO" id="GO:0030170">
    <property type="term" value="F:pyridoxal phosphate binding"/>
    <property type="evidence" value="ECO:0007669"/>
    <property type="project" value="InterPro"/>
</dbReference>
<dbReference type="Pfam" id="PF00202">
    <property type="entry name" value="Aminotran_3"/>
    <property type="match status" value="1"/>
</dbReference>
<evidence type="ECO:0000256" key="3">
    <source>
        <dbReference type="ARBA" id="ARBA00022679"/>
    </source>
</evidence>
<sequence>MNNVQQYKTHCRPKLTELLQALKLDKTYSRAEGNYLQTDSGEKILDLVGGFGCTILGHNHPEVVAEAISALAQGAAINAQGSIRKESAQLAQRLSELTGSQRGYCVNFSNSGAESIEAAVKHAYKVQFDKVRREYERLTRVLNDLYYKIEREQLEVELPGDNKDLIDFRDDLDEYNLAQFELFQNNPVMIAFKGAFHGKTSSALKVTFNKSYREAFEGLSAIQPAYVDIHRPEQITEIVDEQVSTFYYPVLTGTRVELRPVRITRVIAMILEVVLGEGGIRPVPDATLSHLVELKSKQQLPLIIDEIQTGCGRTGSIFGYHDTPLGEIEPEYIALSKALGGGISKIGATLIHRNIYDDDFGILHTSTFAEDDLSARVASKTLDILTRDDNAMLKRVKDKSAYLLDRLHALQERYPTLIKNVRGRGLMLGVELTPLLDRSPFFRASGKQGVLS</sequence>
<dbReference type="InterPro" id="IPR015421">
    <property type="entry name" value="PyrdxlP-dep_Trfase_major"/>
</dbReference>
<evidence type="ECO:0000256" key="1">
    <source>
        <dbReference type="ARBA" id="ARBA00001933"/>
    </source>
</evidence>
<dbReference type="GO" id="GO:0042802">
    <property type="term" value="F:identical protein binding"/>
    <property type="evidence" value="ECO:0007669"/>
    <property type="project" value="TreeGrafter"/>
</dbReference>